<feature type="compositionally biased region" description="Basic and acidic residues" evidence="1">
    <location>
        <begin position="104"/>
        <end position="114"/>
    </location>
</feature>
<evidence type="ECO:0000313" key="2">
    <source>
        <dbReference type="EMBL" id="PON44137.1"/>
    </source>
</evidence>
<comment type="caution">
    <text evidence="2">The sequence shown here is derived from an EMBL/GenBank/DDBJ whole genome shotgun (WGS) entry which is preliminary data.</text>
</comment>
<dbReference type="InParanoid" id="A0A2P5B5S7"/>
<proteinExistence type="predicted"/>
<accession>A0A2P5B5S7</accession>
<gene>
    <name evidence="2" type="ORF">TorRG33x02_331780</name>
</gene>
<sequence length="138" mass="15769">MREIVESSSAGSTPPNLDPLSSWNYVLDSLFPKPAAECDLWRNLADDGWCFFSDNQRENSQQYLFDTGRSAASEPLCQKINACPRHSPRPSGSDMPERRKRKQKVDIVEENEREKTAYSTLHPHHLVCPPDFGHRQVN</sequence>
<evidence type="ECO:0000313" key="3">
    <source>
        <dbReference type="Proteomes" id="UP000237000"/>
    </source>
</evidence>
<keyword evidence="3" id="KW-1185">Reference proteome</keyword>
<feature type="region of interest" description="Disordered" evidence="1">
    <location>
        <begin position="81"/>
        <end position="114"/>
    </location>
</feature>
<reference evidence="3" key="1">
    <citation type="submission" date="2016-06" db="EMBL/GenBank/DDBJ databases">
        <title>Parallel loss of symbiosis genes in relatives of nitrogen-fixing non-legume Parasponia.</title>
        <authorList>
            <person name="Van Velzen R."/>
            <person name="Holmer R."/>
            <person name="Bu F."/>
            <person name="Rutten L."/>
            <person name="Van Zeijl A."/>
            <person name="Liu W."/>
            <person name="Santuari L."/>
            <person name="Cao Q."/>
            <person name="Sharma T."/>
            <person name="Shen D."/>
            <person name="Roswanjaya Y."/>
            <person name="Wardhani T."/>
            <person name="Kalhor M.S."/>
            <person name="Jansen J."/>
            <person name="Van den Hoogen J."/>
            <person name="Gungor B."/>
            <person name="Hartog M."/>
            <person name="Hontelez J."/>
            <person name="Verver J."/>
            <person name="Yang W.-C."/>
            <person name="Schijlen E."/>
            <person name="Repin R."/>
            <person name="Schilthuizen M."/>
            <person name="Schranz E."/>
            <person name="Heidstra R."/>
            <person name="Miyata K."/>
            <person name="Fedorova E."/>
            <person name="Kohlen W."/>
            <person name="Bisseling T."/>
            <person name="Smit S."/>
            <person name="Geurts R."/>
        </authorList>
    </citation>
    <scope>NUCLEOTIDE SEQUENCE [LARGE SCALE GENOMIC DNA]</scope>
    <source>
        <strain evidence="3">cv. RG33-2</strain>
    </source>
</reference>
<dbReference type="EMBL" id="JXTC01000600">
    <property type="protein sequence ID" value="PON44137.1"/>
    <property type="molecule type" value="Genomic_DNA"/>
</dbReference>
<protein>
    <submittedName>
        <fullName evidence="2">Uncharacterized protein</fullName>
    </submittedName>
</protein>
<dbReference type="AlphaFoldDB" id="A0A2P5B5S7"/>
<name>A0A2P5B5S7_TREOI</name>
<evidence type="ECO:0000256" key="1">
    <source>
        <dbReference type="SAM" id="MobiDB-lite"/>
    </source>
</evidence>
<organism evidence="2 3">
    <name type="scientific">Trema orientale</name>
    <name type="common">Charcoal tree</name>
    <name type="synonym">Celtis orientalis</name>
    <dbReference type="NCBI Taxonomy" id="63057"/>
    <lineage>
        <taxon>Eukaryota</taxon>
        <taxon>Viridiplantae</taxon>
        <taxon>Streptophyta</taxon>
        <taxon>Embryophyta</taxon>
        <taxon>Tracheophyta</taxon>
        <taxon>Spermatophyta</taxon>
        <taxon>Magnoliopsida</taxon>
        <taxon>eudicotyledons</taxon>
        <taxon>Gunneridae</taxon>
        <taxon>Pentapetalae</taxon>
        <taxon>rosids</taxon>
        <taxon>fabids</taxon>
        <taxon>Rosales</taxon>
        <taxon>Cannabaceae</taxon>
        <taxon>Trema</taxon>
    </lineage>
</organism>
<dbReference type="Proteomes" id="UP000237000">
    <property type="component" value="Unassembled WGS sequence"/>
</dbReference>